<evidence type="ECO:0000313" key="2">
    <source>
        <dbReference type="EMBL" id="ASF00774.1"/>
    </source>
</evidence>
<proteinExistence type="predicted"/>
<organism evidence="2">
    <name type="scientific">uncultured virus</name>
    <dbReference type="NCBI Taxonomy" id="340016"/>
    <lineage>
        <taxon>Viruses</taxon>
        <taxon>environmental samples</taxon>
    </lineage>
</organism>
<name>A0A218MNC6_9VIRU</name>
<accession>A0A218MNC6</accession>
<evidence type="ECO:0000256" key="1">
    <source>
        <dbReference type="SAM" id="Coils"/>
    </source>
</evidence>
<reference evidence="2" key="1">
    <citation type="submission" date="2016-10" db="EMBL/GenBank/DDBJ databases">
        <authorList>
            <person name="Varghese N."/>
        </authorList>
    </citation>
    <scope>NUCLEOTIDE SEQUENCE</scope>
</reference>
<sequence>MTKLDTLKQQTADLEAKLEETTEKLKSMKAEIDRLENGWKMKCPYKEGDEYYFVSANGLAKYDSWDNYDFEKRAFAQGNIFKTQQEAELESKRRNLLTRFRAFRDECNNGWKPDWSNHDKKWEISYDADEEKFKAFWCFVINSFSTFSYFKNEKDAQRAIDLFGDEIKELFVEGDA</sequence>
<dbReference type="EMBL" id="KY052855">
    <property type="protein sequence ID" value="ASF00774.1"/>
    <property type="molecule type" value="Genomic_DNA"/>
</dbReference>
<protein>
    <submittedName>
        <fullName evidence="2">Uncharacterized protein</fullName>
    </submittedName>
</protein>
<reference evidence="2" key="2">
    <citation type="journal article" date="2017" name="Nat. Commun.">
        <title>Single-virus genomics reveals hidden cosmopolitan and abundant viruses.</title>
        <authorList>
            <person name="Martinez-Hernandez F."/>
            <person name="Fornas O."/>
            <person name="Lluesma Gomez M."/>
            <person name="Bolduc B."/>
            <person name="de la Cruz Pena M.J."/>
            <person name="Martinez J.M."/>
            <person name="Anton J."/>
            <person name="Gasol J.M."/>
            <person name="Rosselli R."/>
            <person name="Rodriguez-Valera F."/>
            <person name="Sullivan M.B."/>
            <person name="Acinas S.G."/>
            <person name="Martinez-Garcia M."/>
        </authorList>
    </citation>
    <scope>NUCLEOTIDE SEQUENCE</scope>
</reference>
<keyword evidence="1" id="KW-0175">Coiled coil</keyword>
<feature type="coiled-coil region" evidence="1">
    <location>
        <begin position="4"/>
        <end position="38"/>
    </location>
</feature>